<keyword evidence="1" id="KW-0812">Transmembrane</keyword>
<keyword evidence="1" id="KW-0472">Membrane</keyword>
<evidence type="ECO:0000313" key="2">
    <source>
        <dbReference type="EMBL" id="RUS30752.1"/>
    </source>
</evidence>
<dbReference type="InterPro" id="IPR040410">
    <property type="entry name" value="UPF0658_Golgi"/>
</dbReference>
<sequence>MEPVLKVKIQPLEYIYPPASLLSQFPCLLPLSLRLVNKPHKMGPRDAKDKAPRSVINRFFKNSIKRITESRWTLIFMVAAIVQFVAIFIIQMFIMFYNIEEMNRLTELDDKRTVIYPNSMDDPLTVAYDRYVRLVFENIFFIVFIFMMGIFGIDGVIRQNTVQLIAYCAISGVNLAFGVTQIGEYVTWKKNLVDLDGKWNITLDLTPVDQARNYAIGIVVALIVFTTLFVFLGWKLYLQFGWNIYKRIGADLTVQAMYKTYQLFLVFLKLSPFFQFFFFVFWAVIIPMLHEYDRPPNAYVIFHIIVCFLNFIFMIWAGAAVRNEWLYPLIGYIFAQFVMFVDFIAIYIIFGTYWIVWDFVIMCGILECALNTVFTVLVIRNFGKGLKDCFTTLAFHNDDPEVNMDKFNKWTIDDDELSHTKAPPIDEDHHNPHGDATLLETVQIDQWAIDRPTNTGPRPTNTGPRPANAEYEIEQLRIEMQEHPIDLSTQAGF</sequence>
<dbReference type="GO" id="GO:0005794">
    <property type="term" value="C:Golgi apparatus"/>
    <property type="evidence" value="ECO:0007669"/>
    <property type="project" value="TreeGrafter"/>
</dbReference>
<comment type="caution">
    <text evidence="2">The sequence shown here is derived from an EMBL/GenBank/DDBJ whole genome shotgun (WGS) entry which is preliminary data.</text>
</comment>
<dbReference type="EMBL" id="RBNJ01003599">
    <property type="protein sequence ID" value="RUS30752.1"/>
    <property type="molecule type" value="Genomic_DNA"/>
</dbReference>
<name>A0A433QLV1_9FUNG</name>
<feature type="transmembrane region" description="Helical" evidence="1">
    <location>
        <begin position="139"/>
        <end position="157"/>
    </location>
</feature>
<feature type="transmembrane region" description="Helical" evidence="1">
    <location>
        <begin position="298"/>
        <end position="317"/>
    </location>
</feature>
<feature type="transmembrane region" description="Helical" evidence="1">
    <location>
        <begin position="263"/>
        <end position="286"/>
    </location>
</feature>
<keyword evidence="3" id="KW-1185">Reference proteome</keyword>
<gene>
    <name evidence="2" type="ORF">BC938DRAFT_479006</name>
</gene>
<feature type="transmembrane region" description="Helical" evidence="1">
    <location>
        <begin position="214"/>
        <end position="237"/>
    </location>
</feature>
<dbReference type="AlphaFoldDB" id="A0A433QLV1"/>
<feature type="transmembrane region" description="Helical" evidence="1">
    <location>
        <begin position="356"/>
        <end position="379"/>
    </location>
</feature>
<dbReference type="PANTHER" id="PTHR34391">
    <property type="entry name" value="UPF0658 GOLGI APPARATUS MEMBRANE PROTEIN C1952.10C-RELATED"/>
    <property type="match status" value="1"/>
</dbReference>
<dbReference type="Proteomes" id="UP000274822">
    <property type="component" value="Unassembled WGS sequence"/>
</dbReference>
<protein>
    <submittedName>
        <fullName evidence="2">Uncharacterized protein</fullName>
    </submittedName>
</protein>
<organism evidence="2 3">
    <name type="scientific">Jimgerdemannia flammicorona</name>
    <dbReference type="NCBI Taxonomy" id="994334"/>
    <lineage>
        <taxon>Eukaryota</taxon>
        <taxon>Fungi</taxon>
        <taxon>Fungi incertae sedis</taxon>
        <taxon>Mucoromycota</taxon>
        <taxon>Mucoromycotina</taxon>
        <taxon>Endogonomycetes</taxon>
        <taxon>Endogonales</taxon>
        <taxon>Endogonaceae</taxon>
        <taxon>Jimgerdemannia</taxon>
    </lineage>
</organism>
<dbReference type="PANTHER" id="PTHR34391:SF1">
    <property type="entry name" value="UPF0658 GOLGI APPARATUS MEMBRANE PROTEIN C1952.10C-RELATED"/>
    <property type="match status" value="1"/>
</dbReference>
<feature type="transmembrane region" description="Helical" evidence="1">
    <location>
        <begin position="329"/>
        <end position="350"/>
    </location>
</feature>
<keyword evidence="1" id="KW-1133">Transmembrane helix</keyword>
<feature type="transmembrane region" description="Helical" evidence="1">
    <location>
        <begin position="164"/>
        <end position="183"/>
    </location>
</feature>
<accession>A0A433QLV1</accession>
<feature type="transmembrane region" description="Helical" evidence="1">
    <location>
        <begin position="74"/>
        <end position="99"/>
    </location>
</feature>
<evidence type="ECO:0000256" key="1">
    <source>
        <dbReference type="SAM" id="Phobius"/>
    </source>
</evidence>
<proteinExistence type="predicted"/>
<reference evidence="2 3" key="1">
    <citation type="journal article" date="2018" name="New Phytol.">
        <title>Phylogenomics of Endogonaceae and evolution of mycorrhizas within Mucoromycota.</title>
        <authorList>
            <person name="Chang Y."/>
            <person name="Desiro A."/>
            <person name="Na H."/>
            <person name="Sandor L."/>
            <person name="Lipzen A."/>
            <person name="Clum A."/>
            <person name="Barry K."/>
            <person name="Grigoriev I.V."/>
            <person name="Martin F.M."/>
            <person name="Stajich J.E."/>
            <person name="Smith M.E."/>
            <person name="Bonito G."/>
            <person name="Spatafora J.W."/>
        </authorList>
    </citation>
    <scope>NUCLEOTIDE SEQUENCE [LARGE SCALE GENOMIC DNA]</scope>
    <source>
        <strain evidence="2 3">AD002</strain>
    </source>
</reference>
<evidence type="ECO:0000313" key="3">
    <source>
        <dbReference type="Proteomes" id="UP000274822"/>
    </source>
</evidence>